<dbReference type="InterPro" id="IPR029439">
    <property type="entry name" value="Wzt_C"/>
</dbReference>
<dbReference type="InterPro" id="IPR027417">
    <property type="entry name" value="P-loop_NTPase"/>
</dbReference>
<dbReference type="InterPro" id="IPR050683">
    <property type="entry name" value="Bact_Polysacc_Export_ATP-bd"/>
</dbReference>
<sequence length="413" mass="45536">MSIDNDIAQETRSPFTDAPAVVTVKNVSKRFTIRKDNSLKERIVTLGRAGRRHSEDFWALKDISLDIPAGTTIGLLGPNGSGKSTLLKTIGGILEPTTGSVERRGRLAALIELGAGFHPDLTGRENVYLNAAILGQTQEETEARFEDILQFSGIGDFIDTQVKFYSSGMYVRLAFAVAINTDPDVLLVDEVLAVGDEQFQKKCLDKIREFQAQGRTIILVSHSLGQVQELCDSAVVLHHGEVKFQGSARLAVKNFREILEGRRIAEAEAAHPEEDANPGKVERVELEIPGRAPGAEHHHGDDLVIRATFSHKDVLPEWRAGIKIENHLGNPAYGVDSRQLQTRHDPLRGTATVEWHLTDLRLGGGQYFVHVFLAKPNGEHIVIEREAARFVVVDEDTQSGIAWTKATERQVKG</sequence>
<dbReference type="SUPFAM" id="SSF52540">
    <property type="entry name" value="P-loop containing nucleoside triphosphate hydrolases"/>
    <property type="match status" value="1"/>
</dbReference>
<gene>
    <name evidence="6" type="ORF">EDF64_10271</name>
</gene>
<dbReference type="PANTHER" id="PTHR46743:SF2">
    <property type="entry name" value="TEICHOIC ACIDS EXPORT ATP-BINDING PROTEIN TAGH"/>
    <property type="match status" value="1"/>
</dbReference>
<dbReference type="Gene3D" id="2.70.50.60">
    <property type="entry name" value="abc- transporter (atp binding component) like domain"/>
    <property type="match status" value="1"/>
</dbReference>
<keyword evidence="4 6" id="KW-0067">ATP-binding</keyword>
<dbReference type="CDD" id="cd10147">
    <property type="entry name" value="Wzt_C-like"/>
    <property type="match status" value="1"/>
</dbReference>
<dbReference type="PANTHER" id="PTHR46743">
    <property type="entry name" value="TEICHOIC ACIDS EXPORT ATP-BINDING PROTEIN TAGH"/>
    <property type="match status" value="1"/>
</dbReference>
<organism evidence="6 7">
    <name type="scientific">Curtobacterium flaccumfaciens</name>
    <dbReference type="NCBI Taxonomy" id="2035"/>
    <lineage>
        <taxon>Bacteria</taxon>
        <taxon>Bacillati</taxon>
        <taxon>Actinomycetota</taxon>
        <taxon>Actinomycetes</taxon>
        <taxon>Micrococcales</taxon>
        <taxon>Microbacteriaceae</taxon>
        <taxon>Curtobacterium</taxon>
    </lineage>
</organism>
<dbReference type="Pfam" id="PF00005">
    <property type="entry name" value="ABC_tran"/>
    <property type="match status" value="1"/>
</dbReference>
<dbReference type="CDD" id="cd03220">
    <property type="entry name" value="ABC_KpsT_Wzt"/>
    <property type="match status" value="1"/>
</dbReference>
<evidence type="ECO:0000256" key="1">
    <source>
        <dbReference type="ARBA" id="ARBA00005417"/>
    </source>
</evidence>
<evidence type="ECO:0000256" key="3">
    <source>
        <dbReference type="ARBA" id="ARBA00022741"/>
    </source>
</evidence>
<dbReference type="PROSITE" id="PS50893">
    <property type="entry name" value="ABC_TRANSPORTER_2"/>
    <property type="match status" value="1"/>
</dbReference>
<dbReference type="Gene3D" id="3.40.50.300">
    <property type="entry name" value="P-loop containing nucleotide triphosphate hydrolases"/>
    <property type="match status" value="1"/>
</dbReference>
<dbReference type="InterPro" id="IPR015860">
    <property type="entry name" value="ABC_transpr_TagH-like"/>
</dbReference>
<evidence type="ECO:0000313" key="6">
    <source>
        <dbReference type="EMBL" id="TDN45662.1"/>
    </source>
</evidence>
<name>A0A4V6PQG9_9MICO</name>
<dbReference type="RefSeq" id="WP_133518641.1">
    <property type="nucleotide sequence ID" value="NZ_SNVW01000002.1"/>
</dbReference>
<dbReference type="EMBL" id="SNVW01000002">
    <property type="protein sequence ID" value="TDN45662.1"/>
    <property type="molecule type" value="Genomic_DNA"/>
</dbReference>
<dbReference type="InterPro" id="IPR003439">
    <property type="entry name" value="ABC_transporter-like_ATP-bd"/>
</dbReference>
<dbReference type="Pfam" id="PF14524">
    <property type="entry name" value="Wzt_C"/>
    <property type="match status" value="1"/>
</dbReference>
<keyword evidence="3" id="KW-0547">Nucleotide-binding</keyword>
<evidence type="ECO:0000313" key="7">
    <source>
        <dbReference type="Proteomes" id="UP000295764"/>
    </source>
</evidence>
<accession>A0A4V6PQG9</accession>
<keyword evidence="2" id="KW-0813">Transport</keyword>
<dbReference type="GO" id="GO:0140359">
    <property type="term" value="F:ABC-type transporter activity"/>
    <property type="evidence" value="ECO:0007669"/>
    <property type="project" value="InterPro"/>
</dbReference>
<comment type="caution">
    <text evidence="6">The sequence shown here is derived from an EMBL/GenBank/DDBJ whole genome shotgun (WGS) entry which is preliminary data.</text>
</comment>
<comment type="similarity">
    <text evidence="1">Belongs to the ABC transporter superfamily.</text>
</comment>
<evidence type="ECO:0000259" key="5">
    <source>
        <dbReference type="PROSITE" id="PS50893"/>
    </source>
</evidence>
<dbReference type="AlphaFoldDB" id="A0A4V6PQG9"/>
<feature type="domain" description="ABC transporter" evidence="5">
    <location>
        <begin position="33"/>
        <end position="264"/>
    </location>
</feature>
<protein>
    <submittedName>
        <fullName evidence="6">ABC-2 type transport system ATP-binding protein</fullName>
    </submittedName>
</protein>
<dbReference type="InterPro" id="IPR003593">
    <property type="entry name" value="AAA+_ATPase"/>
</dbReference>
<reference evidence="6 7" key="1">
    <citation type="submission" date="2019-03" db="EMBL/GenBank/DDBJ databases">
        <title>Genomic analyses of the natural microbiome of Caenorhabditis elegans.</title>
        <authorList>
            <person name="Samuel B."/>
        </authorList>
    </citation>
    <scope>NUCLEOTIDE SEQUENCE [LARGE SCALE GENOMIC DNA]</scope>
    <source>
        <strain evidence="6 7">JUb65</strain>
    </source>
</reference>
<dbReference type="GO" id="GO:0016020">
    <property type="term" value="C:membrane"/>
    <property type="evidence" value="ECO:0007669"/>
    <property type="project" value="InterPro"/>
</dbReference>
<dbReference type="OrthoDB" id="9778870at2"/>
<dbReference type="SMART" id="SM00382">
    <property type="entry name" value="AAA"/>
    <property type="match status" value="1"/>
</dbReference>
<evidence type="ECO:0000256" key="4">
    <source>
        <dbReference type="ARBA" id="ARBA00022840"/>
    </source>
</evidence>
<dbReference type="GO" id="GO:0016887">
    <property type="term" value="F:ATP hydrolysis activity"/>
    <property type="evidence" value="ECO:0007669"/>
    <property type="project" value="InterPro"/>
</dbReference>
<evidence type="ECO:0000256" key="2">
    <source>
        <dbReference type="ARBA" id="ARBA00022448"/>
    </source>
</evidence>
<dbReference type="GO" id="GO:0005524">
    <property type="term" value="F:ATP binding"/>
    <property type="evidence" value="ECO:0007669"/>
    <property type="project" value="UniProtKB-KW"/>
</dbReference>
<proteinExistence type="inferred from homology"/>
<dbReference type="Proteomes" id="UP000295764">
    <property type="component" value="Unassembled WGS sequence"/>
</dbReference>